<organism evidence="2 3">
    <name type="scientific">Hymenobacter psychrophilus</name>
    <dbReference type="NCBI Taxonomy" id="651662"/>
    <lineage>
        <taxon>Bacteria</taxon>
        <taxon>Pseudomonadati</taxon>
        <taxon>Bacteroidota</taxon>
        <taxon>Cytophagia</taxon>
        <taxon>Cytophagales</taxon>
        <taxon>Hymenobacteraceae</taxon>
        <taxon>Hymenobacter</taxon>
    </lineage>
</organism>
<protein>
    <submittedName>
        <fullName evidence="2">Uncharacterized protein</fullName>
    </submittedName>
</protein>
<dbReference type="Proteomes" id="UP000199249">
    <property type="component" value="Unassembled WGS sequence"/>
</dbReference>
<dbReference type="EMBL" id="FNOV01000041">
    <property type="protein sequence ID" value="SDZ02177.1"/>
    <property type="molecule type" value="Genomic_DNA"/>
</dbReference>
<dbReference type="OrthoDB" id="881263at2"/>
<evidence type="ECO:0000256" key="1">
    <source>
        <dbReference type="SAM" id="Phobius"/>
    </source>
</evidence>
<sequence>MQELLEDINALRRGIEALDKRSREQGQPVNRAELDEVLARVKQETRFTIDYQGIAEAIQPHLTTPAKLEKTLTTGTAQLQAVMAQIPRSVPVVGEVWGFTSVRLALGMLVFVLGLICLTTYQWKERGLAEARAAGIEQQQAQQKANLNWLSKGYLDLKRDNPKAAQKYFPQ</sequence>
<keyword evidence="1" id="KW-1133">Transmembrane helix</keyword>
<accession>A0A1H3PMA1</accession>
<dbReference type="STRING" id="651662.SAMN04488069_1412"/>
<feature type="transmembrane region" description="Helical" evidence="1">
    <location>
        <begin position="96"/>
        <end position="118"/>
    </location>
</feature>
<proteinExistence type="predicted"/>
<keyword evidence="1" id="KW-0812">Transmembrane</keyword>
<keyword evidence="3" id="KW-1185">Reference proteome</keyword>
<gene>
    <name evidence="2" type="ORF">SAMN04488069_1412</name>
</gene>
<reference evidence="3" key="1">
    <citation type="submission" date="2016-10" db="EMBL/GenBank/DDBJ databases">
        <authorList>
            <person name="Varghese N."/>
            <person name="Submissions S."/>
        </authorList>
    </citation>
    <scope>NUCLEOTIDE SEQUENCE [LARGE SCALE GENOMIC DNA]</scope>
    <source>
        <strain evidence="3">CGMCC 1.8975</strain>
    </source>
</reference>
<evidence type="ECO:0000313" key="2">
    <source>
        <dbReference type="EMBL" id="SDZ02177.1"/>
    </source>
</evidence>
<dbReference type="RefSeq" id="WP_092744054.1">
    <property type="nucleotide sequence ID" value="NZ_FNOV01000041.1"/>
</dbReference>
<dbReference type="AlphaFoldDB" id="A0A1H3PMA1"/>
<name>A0A1H3PMA1_9BACT</name>
<evidence type="ECO:0000313" key="3">
    <source>
        <dbReference type="Proteomes" id="UP000199249"/>
    </source>
</evidence>
<keyword evidence="1" id="KW-0472">Membrane</keyword>